<gene>
    <name evidence="2" type="ORF">BGZ65_003952</name>
</gene>
<accession>A0A9P6J281</accession>
<evidence type="ECO:0000256" key="1">
    <source>
        <dbReference type="SAM" id="Phobius"/>
    </source>
</evidence>
<sequence>MGLFDKFFGVVEPGKAAPVLAFLYAVIGLVFMILSFGRWIMPHAETDLAIPWAVVCLLLMFTGVYGVWANTKGNTWHHRQFVSASWGFLLMFLCWSIVYIAVEENHVDKTASITAIILVVIGMIFGTYFTLVLSNWVSKIEWEEHLEMEKRLELWRSGKGENPNGDDHVEGEEAV</sequence>
<protein>
    <submittedName>
        <fullName evidence="2">Uncharacterized protein</fullName>
    </submittedName>
</protein>
<dbReference type="AlphaFoldDB" id="A0A9P6J281"/>
<organism evidence="2 3">
    <name type="scientific">Modicella reniformis</name>
    <dbReference type="NCBI Taxonomy" id="1440133"/>
    <lineage>
        <taxon>Eukaryota</taxon>
        <taxon>Fungi</taxon>
        <taxon>Fungi incertae sedis</taxon>
        <taxon>Mucoromycota</taxon>
        <taxon>Mortierellomycotina</taxon>
        <taxon>Mortierellomycetes</taxon>
        <taxon>Mortierellales</taxon>
        <taxon>Mortierellaceae</taxon>
        <taxon>Modicella</taxon>
    </lineage>
</organism>
<keyword evidence="1" id="KW-0812">Transmembrane</keyword>
<feature type="transmembrane region" description="Helical" evidence="1">
    <location>
        <begin position="114"/>
        <end position="137"/>
    </location>
</feature>
<keyword evidence="1" id="KW-1133">Transmembrane helix</keyword>
<dbReference type="Proteomes" id="UP000749646">
    <property type="component" value="Unassembled WGS sequence"/>
</dbReference>
<name>A0A9P6J281_9FUNG</name>
<comment type="caution">
    <text evidence="2">The sequence shown here is derived from an EMBL/GenBank/DDBJ whole genome shotgun (WGS) entry which is preliminary data.</text>
</comment>
<reference evidence="2" key="1">
    <citation type="journal article" date="2020" name="Fungal Divers.">
        <title>Resolving the Mortierellaceae phylogeny through synthesis of multi-gene phylogenetics and phylogenomics.</title>
        <authorList>
            <person name="Vandepol N."/>
            <person name="Liber J."/>
            <person name="Desiro A."/>
            <person name="Na H."/>
            <person name="Kennedy M."/>
            <person name="Barry K."/>
            <person name="Grigoriev I.V."/>
            <person name="Miller A.N."/>
            <person name="O'Donnell K."/>
            <person name="Stajich J.E."/>
            <person name="Bonito G."/>
        </authorList>
    </citation>
    <scope>NUCLEOTIDE SEQUENCE</scope>
    <source>
        <strain evidence="2">MES-2147</strain>
    </source>
</reference>
<feature type="transmembrane region" description="Helical" evidence="1">
    <location>
        <begin position="48"/>
        <end position="69"/>
    </location>
</feature>
<feature type="transmembrane region" description="Helical" evidence="1">
    <location>
        <begin position="16"/>
        <end position="36"/>
    </location>
</feature>
<dbReference type="OrthoDB" id="2369779at2759"/>
<feature type="transmembrane region" description="Helical" evidence="1">
    <location>
        <begin position="81"/>
        <end position="102"/>
    </location>
</feature>
<keyword evidence="1" id="KW-0472">Membrane</keyword>
<evidence type="ECO:0000313" key="2">
    <source>
        <dbReference type="EMBL" id="KAF9954541.1"/>
    </source>
</evidence>
<keyword evidence="3" id="KW-1185">Reference proteome</keyword>
<proteinExistence type="predicted"/>
<dbReference type="EMBL" id="JAAAHW010006819">
    <property type="protein sequence ID" value="KAF9954541.1"/>
    <property type="molecule type" value="Genomic_DNA"/>
</dbReference>
<evidence type="ECO:0000313" key="3">
    <source>
        <dbReference type="Proteomes" id="UP000749646"/>
    </source>
</evidence>